<evidence type="ECO:0000256" key="5">
    <source>
        <dbReference type="ARBA" id="ARBA00022692"/>
    </source>
</evidence>
<feature type="transmembrane region" description="Helical" evidence="15">
    <location>
        <begin position="46"/>
        <end position="63"/>
    </location>
</feature>
<dbReference type="PANTHER" id="PTHR24093">
    <property type="entry name" value="CATION TRANSPORTING ATPASE"/>
    <property type="match status" value="1"/>
</dbReference>
<evidence type="ECO:0000256" key="10">
    <source>
        <dbReference type="ARBA" id="ARBA00022842"/>
    </source>
</evidence>
<dbReference type="InterPro" id="IPR006068">
    <property type="entry name" value="ATPase_P-typ_cation-transptr_C"/>
</dbReference>
<dbReference type="InterPro" id="IPR059000">
    <property type="entry name" value="ATPase_P-type_domA"/>
</dbReference>
<dbReference type="PANTHER" id="PTHR24093:SF369">
    <property type="entry name" value="CALCIUM-TRANSPORTING ATPASE"/>
    <property type="match status" value="1"/>
</dbReference>
<proteinExistence type="predicted"/>
<evidence type="ECO:0000256" key="13">
    <source>
        <dbReference type="ARBA" id="ARBA00023065"/>
    </source>
</evidence>
<name>A0A1Q6F9X9_9BACT</name>
<dbReference type="Pfam" id="PF13246">
    <property type="entry name" value="Cation_ATPase"/>
    <property type="match status" value="1"/>
</dbReference>
<dbReference type="InterPro" id="IPR023299">
    <property type="entry name" value="ATPase_P-typ_cyto_dom_N"/>
</dbReference>
<dbReference type="EC" id="7.2.2.10" evidence="2"/>
<dbReference type="InterPro" id="IPR044492">
    <property type="entry name" value="P_typ_ATPase_HD_dom"/>
</dbReference>
<evidence type="ECO:0000256" key="7">
    <source>
        <dbReference type="ARBA" id="ARBA00022741"/>
    </source>
</evidence>
<dbReference type="SFLD" id="SFLDG00002">
    <property type="entry name" value="C1.7:_P-type_atpase_like"/>
    <property type="match status" value="1"/>
</dbReference>
<dbReference type="GO" id="GO:0046872">
    <property type="term" value="F:metal ion binding"/>
    <property type="evidence" value="ECO:0007669"/>
    <property type="project" value="UniProtKB-KW"/>
</dbReference>
<comment type="caution">
    <text evidence="17">The sequence shown here is derived from an EMBL/GenBank/DDBJ whole genome shotgun (WGS) entry which is preliminary data.</text>
</comment>
<evidence type="ECO:0000256" key="9">
    <source>
        <dbReference type="ARBA" id="ARBA00022840"/>
    </source>
</evidence>
<dbReference type="PROSITE" id="PS00154">
    <property type="entry name" value="ATPASE_E1_E2"/>
    <property type="match status" value="1"/>
</dbReference>
<dbReference type="SUPFAM" id="SSF81660">
    <property type="entry name" value="Metal cation-transporting ATPase, ATP-binding domain N"/>
    <property type="match status" value="1"/>
</dbReference>
<accession>A0A1Q6F9X9</accession>
<evidence type="ECO:0000256" key="12">
    <source>
        <dbReference type="ARBA" id="ARBA00022989"/>
    </source>
</evidence>
<dbReference type="Proteomes" id="UP000187417">
    <property type="component" value="Unassembled WGS sequence"/>
</dbReference>
<dbReference type="GO" id="GO:0012505">
    <property type="term" value="C:endomembrane system"/>
    <property type="evidence" value="ECO:0007669"/>
    <property type="project" value="UniProtKB-SubCell"/>
</dbReference>
<dbReference type="PRINTS" id="PR00120">
    <property type="entry name" value="HATPASE"/>
</dbReference>
<sequence>MKEHQHRGLTSAQVEESRRLHGDNLITPRKGDSAWKLFAEKFRDPIIQVLLVAALLSLAMAFIDGEFLETIGIICAIVLATCVGFFFELDAMRRFKRLNLVNDDIPVKVVRDGEMTEVPRRDVVVGDLVYVENGETVPADGKLVKAVSLKINESTLTGEPEVDKTTDERFFDAEATYPSDALLRGTTVVDGYGEMIVEAVGDRTEAGRVTEQSSIASEEPTPLYKQLTRLSRMIGKIGIAVSIAIFLAMLAKAYMGGELSTGDWVQTSKELLRIFMVSVALIVMAVPEGLPMSITLSLALSMRRMLKTNNLVRKMHACETMGAVTVICTDKTGTLTQNRMRVEEIIHYASIDERLLAEIIAVNSTAFLDADANVIGNPTEGALLIRLREEGFDYAALREEAPIVDRMTFTTERKYMATIIQSKTTGKRLICVKGAPEIVRAMCMPDGKDAQVNEQLLLFQGRAMRTLAVAYAETTAERCEDALRNPQLLFVAVAAIADPVRDDVPAAVARCMKAGIDIKIVTGDTPATAREIARRIGLWHDETDSSRNEMTGVEFAAMSDEELLERVQALKIMSRARPLDKQRLVRLLQRKGEIVAVTGDGTNDAPALNFANVGLSMGSGTSVAKDASDITLLDDSFASIAAAVMWGRSLYRNIQRFVLFQLTINFAAIIVVFVGSIFGTEMPLTVVQILWVNIIMDTFAALAMASLPPNPAVMNEPPRPKDEFIITPAMARTIFTCGTIFVGVLLGMLFYWRATTGAPNLEQLTVFFSVFVFLQFWNMFNAKGFEACHSVLHDLRGSRTFFLVLLLIAVGQVLIVEFGGPVFRTTPLTWVQWLEVIGYTSLIAILGDVVRSIRRRIRPRPGCR</sequence>
<keyword evidence="13" id="KW-0406">Ion transport</keyword>
<dbReference type="InterPro" id="IPR023298">
    <property type="entry name" value="ATPase_P-typ_TM_dom_sf"/>
</dbReference>
<organism evidence="17 18">
    <name type="scientific">Alistipes putredinis</name>
    <dbReference type="NCBI Taxonomy" id="28117"/>
    <lineage>
        <taxon>Bacteria</taxon>
        <taxon>Pseudomonadati</taxon>
        <taxon>Bacteroidota</taxon>
        <taxon>Bacteroidia</taxon>
        <taxon>Bacteroidales</taxon>
        <taxon>Rikenellaceae</taxon>
        <taxon>Alistipes</taxon>
    </lineage>
</organism>
<dbReference type="InterPro" id="IPR018303">
    <property type="entry name" value="ATPase_P-typ_P_site"/>
</dbReference>
<feature type="transmembrane region" description="Helical" evidence="15">
    <location>
        <begin position="801"/>
        <end position="818"/>
    </location>
</feature>
<keyword evidence="3" id="KW-0813">Transport</keyword>
<dbReference type="Gene3D" id="1.20.1110.10">
    <property type="entry name" value="Calcium-transporting ATPase, transmembrane domain"/>
    <property type="match status" value="2"/>
</dbReference>
<dbReference type="Gene3D" id="3.40.1110.10">
    <property type="entry name" value="Calcium-transporting ATPase, cytoplasmic domain N"/>
    <property type="match status" value="1"/>
</dbReference>
<keyword evidence="14 15" id="KW-0472">Membrane</keyword>
<feature type="transmembrane region" description="Helical" evidence="15">
    <location>
        <begin position="69"/>
        <end position="87"/>
    </location>
</feature>
<evidence type="ECO:0000256" key="3">
    <source>
        <dbReference type="ARBA" id="ARBA00022448"/>
    </source>
</evidence>
<dbReference type="SUPFAM" id="SSF81653">
    <property type="entry name" value="Calcium ATPase, transduction domain A"/>
    <property type="match status" value="1"/>
</dbReference>
<dbReference type="AlphaFoldDB" id="A0A1Q6F9X9"/>
<dbReference type="PRINTS" id="PR00119">
    <property type="entry name" value="CATATPASE"/>
</dbReference>
<dbReference type="RefSeq" id="WP_278339104.1">
    <property type="nucleotide sequence ID" value="NZ_BAAFLA010000015.1"/>
</dbReference>
<evidence type="ECO:0000256" key="1">
    <source>
        <dbReference type="ARBA" id="ARBA00004127"/>
    </source>
</evidence>
<keyword evidence="4" id="KW-0109">Calcium transport</keyword>
<dbReference type="InterPro" id="IPR001757">
    <property type="entry name" value="P_typ_ATPase"/>
</dbReference>
<dbReference type="SMART" id="SM00831">
    <property type="entry name" value="Cation_ATPase_N"/>
    <property type="match status" value="1"/>
</dbReference>
<keyword evidence="5 15" id="KW-0812">Transmembrane</keyword>
<keyword evidence="8" id="KW-0106">Calcium</keyword>
<dbReference type="SUPFAM" id="SSF81665">
    <property type="entry name" value="Calcium ATPase, transmembrane domain M"/>
    <property type="match status" value="1"/>
</dbReference>
<evidence type="ECO:0000259" key="16">
    <source>
        <dbReference type="SMART" id="SM00831"/>
    </source>
</evidence>
<evidence type="ECO:0000256" key="11">
    <source>
        <dbReference type="ARBA" id="ARBA00022967"/>
    </source>
</evidence>
<keyword evidence="12 15" id="KW-1133">Transmembrane helix</keyword>
<dbReference type="SUPFAM" id="SSF56784">
    <property type="entry name" value="HAD-like"/>
    <property type="match status" value="1"/>
</dbReference>
<keyword evidence="7" id="KW-0547">Nucleotide-binding</keyword>
<evidence type="ECO:0000256" key="6">
    <source>
        <dbReference type="ARBA" id="ARBA00022723"/>
    </source>
</evidence>
<dbReference type="Pfam" id="PF00689">
    <property type="entry name" value="Cation_ATPase_C"/>
    <property type="match status" value="1"/>
</dbReference>
<dbReference type="SFLD" id="SFLDS00003">
    <property type="entry name" value="Haloacid_Dehalogenase"/>
    <property type="match status" value="1"/>
</dbReference>
<feature type="transmembrane region" description="Helical" evidence="15">
    <location>
        <begin position="233"/>
        <end position="254"/>
    </location>
</feature>
<dbReference type="STRING" id="28117.BHV66_03700"/>
<dbReference type="GO" id="GO:0005524">
    <property type="term" value="F:ATP binding"/>
    <property type="evidence" value="ECO:0007669"/>
    <property type="project" value="UniProtKB-KW"/>
</dbReference>
<dbReference type="InterPro" id="IPR004014">
    <property type="entry name" value="ATPase_P-typ_cation-transptr_N"/>
</dbReference>
<feature type="transmembrane region" description="Helical" evidence="15">
    <location>
        <begin position="690"/>
        <end position="708"/>
    </location>
</feature>
<dbReference type="GO" id="GO:0016887">
    <property type="term" value="F:ATP hydrolysis activity"/>
    <property type="evidence" value="ECO:0007669"/>
    <property type="project" value="InterPro"/>
</dbReference>
<dbReference type="InterPro" id="IPR006408">
    <property type="entry name" value="P-type_ATPase_IIB"/>
</dbReference>
<dbReference type="GO" id="GO:0005886">
    <property type="term" value="C:plasma membrane"/>
    <property type="evidence" value="ECO:0007669"/>
    <property type="project" value="TreeGrafter"/>
</dbReference>
<keyword evidence="9" id="KW-0067">ATP-binding</keyword>
<dbReference type="InterPro" id="IPR008250">
    <property type="entry name" value="ATPase_P-typ_transduc_dom_A_sf"/>
</dbReference>
<protein>
    <recommendedName>
        <fullName evidence="2">P-type Ca(2+) transporter</fullName>
        <ecNumber evidence="2">7.2.2.10</ecNumber>
    </recommendedName>
</protein>
<dbReference type="Pfam" id="PF00690">
    <property type="entry name" value="Cation_ATPase_N"/>
    <property type="match status" value="1"/>
</dbReference>
<dbReference type="Gene3D" id="3.40.50.1000">
    <property type="entry name" value="HAD superfamily/HAD-like"/>
    <property type="match status" value="1"/>
</dbReference>
<evidence type="ECO:0000256" key="4">
    <source>
        <dbReference type="ARBA" id="ARBA00022568"/>
    </source>
</evidence>
<dbReference type="GO" id="GO:0005388">
    <property type="term" value="F:P-type calcium transporter activity"/>
    <property type="evidence" value="ECO:0007669"/>
    <property type="project" value="UniProtKB-EC"/>
</dbReference>
<evidence type="ECO:0000256" key="8">
    <source>
        <dbReference type="ARBA" id="ARBA00022837"/>
    </source>
</evidence>
<evidence type="ECO:0000256" key="2">
    <source>
        <dbReference type="ARBA" id="ARBA00012790"/>
    </source>
</evidence>
<evidence type="ECO:0000256" key="14">
    <source>
        <dbReference type="ARBA" id="ARBA00023136"/>
    </source>
</evidence>
<feature type="transmembrane region" description="Helical" evidence="15">
    <location>
        <begin position="729"/>
        <end position="752"/>
    </location>
</feature>
<dbReference type="Gene3D" id="2.70.150.10">
    <property type="entry name" value="Calcium-transporting ATPase, cytoplasmic transduction domain A"/>
    <property type="match status" value="1"/>
</dbReference>
<feature type="transmembrane region" description="Helical" evidence="15">
    <location>
        <begin position="274"/>
        <end position="300"/>
    </location>
</feature>
<keyword evidence="10" id="KW-0460">Magnesium</keyword>
<evidence type="ECO:0000313" key="17">
    <source>
        <dbReference type="EMBL" id="OKY95681.1"/>
    </source>
</evidence>
<dbReference type="InterPro" id="IPR023214">
    <property type="entry name" value="HAD_sf"/>
</dbReference>
<dbReference type="EMBL" id="MNQH01000004">
    <property type="protein sequence ID" value="OKY95681.1"/>
    <property type="molecule type" value="Genomic_DNA"/>
</dbReference>
<dbReference type="Pfam" id="PF00122">
    <property type="entry name" value="E1-E2_ATPase"/>
    <property type="match status" value="1"/>
</dbReference>
<dbReference type="NCBIfam" id="TIGR01517">
    <property type="entry name" value="ATPase-IIB_Ca"/>
    <property type="match status" value="1"/>
</dbReference>
<evidence type="ECO:0000256" key="15">
    <source>
        <dbReference type="SAM" id="Phobius"/>
    </source>
</evidence>
<evidence type="ECO:0000313" key="18">
    <source>
        <dbReference type="Proteomes" id="UP000187417"/>
    </source>
</evidence>
<dbReference type="SFLD" id="SFLDF00027">
    <property type="entry name" value="p-type_atpase"/>
    <property type="match status" value="1"/>
</dbReference>
<comment type="subcellular location">
    <subcellularLocation>
        <location evidence="1">Endomembrane system</location>
        <topology evidence="1">Multi-pass membrane protein</topology>
    </subcellularLocation>
</comment>
<dbReference type="FunFam" id="3.40.50.1000:FF:000129">
    <property type="entry name" value="Calcium-translocating P-type ATPase PMCA-type"/>
    <property type="match status" value="1"/>
</dbReference>
<dbReference type="InterPro" id="IPR036412">
    <property type="entry name" value="HAD-like_sf"/>
</dbReference>
<feature type="transmembrane region" description="Helical" evidence="15">
    <location>
        <begin position="764"/>
        <end position="780"/>
    </location>
</feature>
<reference evidence="17 18" key="1">
    <citation type="journal article" date="2016" name="Nat. Biotechnol.">
        <title>Measurement of bacterial replication rates in microbial communities.</title>
        <authorList>
            <person name="Brown C.T."/>
            <person name="Olm M.R."/>
            <person name="Thomas B.C."/>
            <person name="Banfield J.F."/>
        </authorList>
    </citation>
    <scope>NUCLEOTIDE SEQUENCE [LARGE SCALE GENOMIC DNA]</scope>
    <source>
        <strain evidence="17">CAG:67_53_122</strain>
    </source>
</reference>
<keyword evidence="11" id="KW-1278">Translocase</keyword>
<feature type="transmembrane region" description="Helical" evidence="15">
    <location>
        <begin position="830"/>
        <end position="850"/>
    </location>
</feature>
<keyword evidence="6" id="KW-0479">Metal-binding</keyword>
<dbReference type="NCBIfam" id="TIGR01494">
    <property type="entry name" value="ATPase_P-type"/>
    <property type="match status" value="2"/>
</dbReference>
<feature type="transmembrane region" description="Helical" evidence="15">
    <location>
        <begin position="657"/>
        <end position="678"/>
    </location>
</feature>
<gene>
    <name evidence="17" type="ORF">BHV66_03700</name>
</gene>
<feature type="domain" description="Cation-transporting P-type ATPase N-terminal" evidence="16">
    <location>
        <begin position="1"/>
        <end position="62"/>
    </location>
</feature>